<evidence type="ECO:0000259" key="2">
    <source>
        <dbReference type="Pfam" id="PF13002"/>
    </source>
</evidence>
<dbReference type="OrthoDB" id="3832628at2759"/>
<feature type="compositionally biased region" description="Low complexity" evidence="1">
    <location>
        <begin position="462"/>
        <end position="475"/>
    </location>
</feature>
<gene>
    <name evidence="3" type="ORF">CLIB1423_01S11606</name>
</gene>
<feature type="region of interest" description="Disordered" evidence="1">
    <location>
        <begin position="593"/>
        <end position="629"/>
    </location>
</feature>
<feature type="region of interest" description="Disordered" evidence="1">
    <location>
        <begin position="406"/>
        <end position="485"/>
    </location>
</feature>
<keyword evidence="4" id="KW-1185">Reference proteome</keyword>
<feature type="compositionally biased region" description="Basic and acidic residues" evidence="1">
    <location>
        <begin position="443"/>
        <end position="454"/>
    </location>
</feature>
<feature type="compositionally biased region" description="Polar residues" evidence="1">
    <location>
        <begin position="112"/>
        <end position="131"/>
    </location>
</feature>
<dbReference type="Pfam" id="PF13002">
    <property type="entry name" value="LDB19"/>
    <property type="match status" value="1"/>
</dbReference>
<feature type="region of interest" description="Disordered" evidence="1">
    <location>
        <begin position="361"/>
        <end position="386"/>
    </location>
</feature>
<feature type="compositionally biased region" description="Low complexity" evidence="1">
    <location>
        <begin position="406"/>
        <end position="419"/>
    </location>
</feature>
<feature type="compositionally biased region" description="Low complexity" evidence="1">
    <location>
        <begin position="98"/>
        <end position="111"/>
    </location>
</feature>
<feature type="region of interest" description="Disordered" evidence="1">
    <location>
        <begin position="1"/>
        <end position="55"/>
    </location>
</feature>
<evidence type="ECO:0000256" key="1">
    <source>
        <dbReference type="SAM" id="MobiDB-lite"/>
    </source>
</evidence>
<organism evidence="3 4">
    <name type="scientific">[Candida] railenensis</name>
    <dbReference type="NCBI Taxonomy" id="45579"/>
    <lineage>
        <taxon>Eukaryota</taxon>
        <taxon>Fungi</taxon>
        <taxon>Dikarya</taxon>
        <taxon>Ascomycota</taxon>
        <taxon>Saccharomycotina</taxon>
        <taxon>Pichiomycetes</taxon>
        <taxon>Debaryomycetaceae</taxon>
        <taxon>Kurtzmaniella</taxon>
    </lineage>
</organism>
<feature type="compositionally biased region" description="Low complexity" evidence="1">
    <location>
        <begin position="606"/>
        <end position="617"/>
    </location>
</feature>
<feature type="compositionally biased region" description="Low complexity" evidence="1">
    <location>
        <begin position="132"/>
        <end position="145"/>
    </location>
</feature>
<sequence>MAILSRVLQSSRSENSPTLSSFSKISPQSSPSHRSSVQPSSISSNGNAHHGKKSSSNSVVLSIKLESPPVILYGQASESTGSIISGLLFLEINSKLSSPSGNSSPSNPLSPVTSRSSLKLSNDVHQLSPVASRSSSKGGNSPSVGAPNSPPPFESVELKTVTLSLVQTIKYTKPFLPPSPSISNCKECAVTKNVLARWDVITGNTSLELGKHGYPFSHLLPGSLPASCKLGSYHSGSFVKYDIIAEAKLPGSSSPITVELPLNISRSILRGPDRNSLRVFPPTEVTASAVLPNVVYPKSTFPIELKLDNIVSEKQDRRWRMRKLTWRIEEQIKVRANACEKHEPKLKALEDAQKKVILSKQLKTGHSSSAAGSNGGENKPSGSMHYSTIQTNMSYTASPSLLLEQQQNQRPQAQAQQQQTSSVRPRDVDEEPEVESRTASAPEESHRSFVEDFVRGPAQVESSTNATTSTAASADGSGGNSPQVDPKLKQEHIYLEEIRTVNHGELKSGWKSDFSGRGKIELVADIGAIHLSSGLVRNITQRSSSDPKGELNDGLRNGANIACDIDDPNSGVFVNHTLIVEVVIAEELLQEKRPRGASSGQELRPSISTSSTASTDTQQGNAHSSPQFGTASGAARVLRMQFKLPVTERSGLGIAWDDEVPPTYEDVRTLSPPTYKDSSNGGTPVIGSSSSSVALPALAAQRQQTPGVIYGIGSTPNTGAFGLVRNADVSIDSVVDLDDQDFRL</sequence>
<proteinExistence type="predicted"/>
<name>A0A9P0VWK3_9ASCO</name>
<dbReference type="EMBL" id="CAKXYY010000001">
    <property type="protein sequence ID" value="CAH2350504.1"/>
    <property type="molecule type" value="Genomic_DNA"/>
</dbReference>
<dbReference type="AlphaFoldDB" id="A0A9P0VWK3"/>
<feature type="compositionally biased region" description="Polar residues" evidence="1">
    <location>
        <begin position="7"/>
        <end position="19"/>
    </location>
</feature>
<feature type="compositionally biased region" description="Low complexity" evidence="1">
    <location>
        <begin position="20"/>
        <end position="44"/>
    </location>
</feature>
<feature type="compositionally biased region" description="Polar residues" evidence="1">
    <location>
        <begin position="618"/>
        <end position="629"/>
    </location>
</feature>
<feature type="domain" description="LDB19 N-terminal" evidence="2">
    <location>
        <begin position="161"/>
        <end position="345"/>
    </location>
</feature>
<protein>
    <submittedName>
        <fullName evidence="3">Protein Ldb19p</fullName>
    </submittedName>
</protein>
<evidence type="ECO:0000313" key="4">
    <source>
        <dbReference type="Proteomes" id="UP000837801"/>
    </source>
</evidence>
<comment type="caution">
    <text evidence="3">The sequence shown here is derived from an EMBL/GenBank/DDBJ whole genome shotgun (WGS) entry which is preliminary data.</text>
</comment>
<evidence type="ECO:0000313" key="3">
    <source>
        <dbReference type="EMBL" id="CAH2350504.1"/>
    </source>
</evidence>
<reference evidence="3" key="1">
    <citation type="submission" date="2022-03" db="EMBL/GenBank/DDBJ databases">
        <authorList>
            <person name="Legras J.-L."/>
            <person name="Devillers H."/>
            <person name="Grondin C."/>
        </authorList>
    </citation>
    <scope>NUCLEOTIDE SEQUENCE</scope>
    <source>
        <strain evidence="3">CLIB 1423</strain>
    </source>
</reference>
<accession>A0A9P0VWK3</accession>
<feature type="region of interest" description="Disordered" evidence="1">
    <location>
        <begin position="98"/>
        <end position="152"/>
    </location>
</feature>
<dbReference type="InterPro" id="IPR024391">
    <property type="entry name" value="LDB19_N"/>
</dbReference>
<dbReference type="Proteomes" id="UP000837801">
    <property type="component" value="Unassembled WGS sequence"/>
</dbReference>